<comment type="similarity">
    <text evidence="1">Belongs to the peptidase C13 family.</text>
</comment>
<name>A0A6G0U4W7_APHGL</name>
<reference evidence="3 4" key="1">
    <citation type="submission" date="2019-08" db="EMBL/GenBank/DDBJ databases">
        <title>The genome of the soybean aphid Biotype 1, its phylome, world population structure and adaptation to the North American continent.</title>
        <authorList>
            <person name="Giordano R."/>
            <person name="Donthu R.K."/>
            <person name="Hernandez A.G."/>
            <person name="Wright C.L."/>
            <person name="Zimin A.V."/>
        </authorList>
    </citation>
    <scope>NUCLEOTIDE SEQUENCE [LARGE SCALE GENOMIC DNA]</scope>
    <source>
        <tissue evidence="3">Whole aphids</tissue>
    </source>
</reference>
<evidence type="ECO:0000256" key="1">
    <source>
        <dbReference type="ARBA" id="ARBA00009941"/>
    </source>
</evidence>
<dbReference type="InterPro" id="IPR046427">
    <property type="entry name" value="Legumain_prodom_sf"/>
</dbReference>
<dbReference type="EMBL" id="VYZN01000003">
    <property type="protein sequence ID" value="KAE9543997.1"/>
    <property type="molecule type" value="Genomic_DNA"/>
</dbReference>
<protein>
    <recommendedName>
        <fullName evidence="5">Legumain</fullName>
    </recommendedName>
</protein>
<evidence type="ECO:0000256" key="2">
    <source>
        <dbReference type="SAM" id="SignalP"/>
    </source>
</evidence>
<dbReference type="OrthoDB" id="9995590at2759"/>
<sequence length="443" mass="50093">MFLISWILSAFCIATVFNAHIHESDPSSSSKNIWAVLVAGSHGWLRYRHQSNVCHAYKILRANGIPKHRIITFMYDDIAYNSKNPEPGVLRNEPNGTNVYEGVPIDYTGEDVRKDVFLNVLQGYKMKVKGIGSGRVVLSTNKDNILIFHTGLGGEDGFVEFPNSGEDRNLRAEQLASVFKHLHDRNSYKHILMYLESSHSGAMFDNHTLPHNLNVLAISAGGPDEDTYGTFCNMDIDPCLAGLFSYAWMNYAENNPDGLRQSQCVFDHFDNVRDIVSHTGKEHPQLYGDWNIGKLPISQFIGYKNRNSSTLKTEIKLISGASKHDTFNKDTIITDDATVADEHVHIEQKKNVMQTILNNLVELVIPNEHIRNTILKQEPIDIHRNQCFEESLLLFDAKCTNLQKDDNVKNRQEKFNILAKLCDVGIMNIRQMTAVEAIEKTCA</sequence>
<feature type="signal peptide" evidence="2">
    <location>
        <begin position="1"/>
        <end position="18"/>
    </location>
</feature>
<keyword evidence="4" id="KW-1185">Reference proteome</keyword>
<dbReference type="Gene3D" id="3.40.50.1460">
    <property type="match status" value="1"/>
</dbReference>
<dbReference type="InterPro" id="IPR001096">
    <property type="entry name" value="Peptidase_C13"/>
</dbReference>
<evidence type="ECO:0000313" key="4">
    <source>
        <dbReference type="Proteomes" id="UP000475862"/>
    </source>
</evidence>
<organism evidence="3 4">
    <name type="scientific">Aphis glycines</name>
    <name type="common">Soybean aphid</name>
    <dbReference type="NCBI Taxonomy" id="307491"/>
    <lineage>
        <taxon>Eukaryota</taxon>
        <taxon>Metazoa</taxon>
        <taxon>Ecdysozoa</taxon>
        <taxon>Arthropoda</taxon>
        <taxon>Hexapoda</taxon>
        <taxon>Insecta</taxon>
        <taxon>Pterygota</taxon>
        <taxon>Neoptera</taxon>
        <taxon>Paraneoptera</taxon>
        <taxon>Hemiptera</taxon>
        <taxon>Sternorrhyncha</taxon>
        <taxon>Aphidomorpha</taxon>
        <taxon>Aphidoidea</taxon>
        <taxon>Aphididae</taxon>
        <taxon>Aphidini</taxon>
        <taxon>Aphis</taxon>
        <taxon>Aphis</taxon>
    </lineage>
</organism>
<evidence type="ECO:0000313" key="3">
    <source>
        <dbReference type="EMBL" id="KAE9543997.1"/>
    </source>
</evidence>
<gene>
    <name evidence="3" type="ORF">AGLY_001686</name>
</gene>
<dbReference type="PANTHER" id="PTHR12000">
    <property type="entry name" value="HEMOGLOBINASE FAMILY MEMBER"/>
    <property type="match status" value="1"/>
</dbReference>
<dbReference type="PANTHER" id="PTHR12000:SF42">
    <property type="entry name" value="LEGUMAIN"/>
    <property type="match status" value="1"/>
</dbReference>
<dbReference type="PIRSF" id="PIRSF019663">
    <property type="entry name" value="Legumain"/>
    <property type="match status" value="1"/>
</dbReference>
<feature type="chain" id="PRO_5026259372" description="Legumain" evidence="2">
    <location>
        <begin position="19"/>
        <end position="443"/>
    </location>
</feature>
<dbReference type="PRINTS" id="PR00776">
    <property type="entry name" value="HEMOGLOBNASE"/>
</dbReference>
<dbReference type="GO" id="GO:0051603">
    <property type="term" value="P:proteolysis involved in protein catabolic process"/>
    <property type="evidence" value="ECO:0007669"/>
    <property type="project" value="TreeGrafter"/>
</dbReference>
<accession>A0A6G0U4W7</accession>
<dbReference type="Gene3D" id="1.10.132.130">
    <property type="match status" value="1"/>
</dbReference>
<dbReference type="Proteomes" id="UP000475862">
    <property type="component" value="Unassembled WGS sequence"/>
</dbReference>
<dbReference type="GO" id="GO:0004197">
    <property type="term" value="F:cysteine-type endopeptidase activity"/>
    <property type="evidence" value="ECO:0007669"/>
    <property type="project" value="TreeGrafter"/>
</dbReference>
<evidence type="ECO:0008006" key="5">
    <source>
        <dbReference type="Google" id="ProtNLM"/>
    </source>
</evidence>
<comment type="caution">
    <text evidence="3">The sequence shown here is derived from an EMBL/GenBank/DDBJ whole genome shotgun (WGS) entry which is preliminary data.</text>
</comment>
<dbReference type="Pfam" id="PF01650">
    <property type="entry name" value="Peptidase_C13"/>
    <property type="match status" value="1"/>
</dbReference>
<dbReference type="AlphaFoldDB" id="A0A6G0U4W7"/>
<dbReference type="GO" id="GO:0005773">
    <property type="term" value="C:vacuole"/>
    <property type="evidence" value="ECO:0007669"/>
    <property type="project" value="GOC"/>
</dbReference>
<proteinExistence type="inferred from homology"/>
<dbReference type="GO" id="GO:0006624">
    <property type="term" value="P:vacuolar protein processing"/>
    <property type="evidence" value="ECO:0007669"/>
    <property type="project" value="TreeGrafter"/>
</dbReference>
<keyword evidence="2" id="KW-0732">Signal</keyword>